<gene>
    <name evidence="1" type="ORF">M430DRAFT_33909</name>
</gene>
<dbReference type="GeneID" id="36574536"/>
<evidence type="ECO:0000313" key="1">
    <source>
        <dbReference type="EMBL" id="PSS23460.1"/>
    </source>
</evidence>
<accession>A0A2T3B9B0</accession>
<evidence type="ECO:0000313" key="2">
    <source>
        <dbReference type="Proteomes" id="UP000241818"/>
    </source>
</evidence>
<dbReference type="Proteomes" id="UP000241818">
    <property type="component" value="Unassembled WGS sequence"/>
</dbReference>
<organism evidence="1 2">
    <name type="scientific">Amorphotheca resinae ATCC 22711</name>
    <dbReference type="NCBI Taxonomy" id="857342"/>
    <lineage>
        <taxon>Eukaryota</taxon>
        <taxon>Fungi</taxon>
        <taxon>Dikarya</taxon>
        <taxon>Ascomycota</taxon>
        <taxon>Pezizomycotina</taxon>
        <taxon>Leotiomycetes</taxon>
        <taxon>Helotiales</taxon>
        <taxon>Amorphothecaceae</taxon>
        <taxon>Amorphotheca</taxon>
    </lineage>
</organism>
<dbReference type="RefSeq" id="XP_024723506.1">
    <property type="nucleotide sequence ID" value="XM_024866455.1"/>
</dbReference>
<dbReference type="SUPFAM" id="SSF51197">
    <property type="entry name" value="Clavaminate synthase-like"/>
    <property type="match status" value="1"/>
</dbReference>
<reference evidence="1 2" key="1">
    <citation type="journal article" date="2018" name="New Phytol.">
        <title>Comparative genomics and transcriptomics depict ericoid mycorrhizal fungi as versatile saprotrophs and plant mutualists.</title>
        <authorList>
            <person name="Martino E."/>
            <person name="Morin E."/>
            <person name="Grelet G.A."/>
            <person name="Kuo A."/>
            <person name="Kohler A."/>
            <person name="Daghino S."/>
            <person name="Barry K.W."/>
            <person name="Cichocki N."/>
            <person name="Clum A."/>
            <person name="Dockter R.B."/>
            <person name="Hainaut M."/>
            <person name="Kuo R.C."/>
            <person name="LaButti K."/>
            <person name="Lindahl B.D."/>
            <person name="Lindquist E.A."/>
            <person name="Lipzen A."/>
            <person name="Khouja H.R."/>
            <person name="Magnuson J."/>
            <person name="Murat C."/>
            <person name="Ohm R.A."/>
            <person name="Singer S.W."/>
            <person name="Spatafora J.W."/>
            <person name="Wang M."/>
            <person name="Veneault-Fourrey C."/>
            <person name="Henrissat B."/>
            <person name="Grigoriev I.V."/>
            <person name="Martin F.M."/>
            <person name="Perotto S."/>
        </authorList>
    </citation>
    <scope>NUCLEOTIDE SEQUENCE [LARGE SCALE GENOMIC DNA]</scope>
    <source>
        <strain evidence="1 2">ATCC 22711</strain>
    </source>
</reference>
<dbReference type="EMBL" id="KZ679008">
    <property type="protein sequence ID" value="PSS23460.1"/>
    <property type="molecule type" value="Genomic_DNA"/>
</dbReference>
<protein>
    <recommendedName>
        <fullName evidence="3">JmjC domain-containing protein</fullName>
    </recommendedName>
</protein>
<dbReference type="OrthoDB" id="4161428at2759"/>
<name>A0A2T3B9B0_AMORE</name>
<dbReference type="AlphaFoldDB" id="A0A2T3B9B0"/>
<proteinExistence type="predicted"/>
<dbReference type="Gene3D" id="2.60.120.650">
    <property type="entry name" value="Cupin"/>
    <property type="match status" value="1"/>
</dbReference>
<keyword evidence="2" id="KW-1185">Reference proteome</keyword>
<evidence type="ECO:0008006" key="3">
    <source>
        <dbReference type="Google" id="ProtNLM"/>
    </source>
</evidence>
<dbReference type="InParanoid" id="A0A2T3B9B0"/>
<sequence length="520" mass="58223">MLSSALYDPTAVVIDGPRSRASSCSSTVDPTTVKADEKPLILDQSALSKRIHIDDCPILRAFSLAVRAGQHLNRQLLFDINCEQQKHWRDPRVQRQGEWFKSAQLTVPPTYYSTLSPIGTYILDQGRPAQTSHDVHDADFLVGNCKDLERWLLNGTGDKLFLLRDSEWLHTRPVTSGSTMLQELQANGQKELHIEVQQLEKIFQPNKNSVEAFPIHEVIKSWSIRDQSKPPLNLLSLKCIDDGTVPWPLAKHCNLLNQAAAFSASTAHSAFYATAGKQSMEVLSKAVDLQSCMHFQIFGQAGAISSWHMDAIGPYTYITLEPNVVGQPADHVLKLWAYVRTDNLTEEERDKVRADFKRHGEGFRPNPQHLRVISLVAGDTLIMPPGTIHAPITITDCLFRGGMVMQKKEMRRSIRAWRYCSENGHCTNEDQPRQTRSILDFFRMQVKADPVACGYIGKDAAAEFDEDWRKIAGESLVCRCKGSCYKRRCGCFNSTQRCGSKCHGGTAKCDNPHGCEAGVL</sequence>
<dbReference type="STRING" id="857342.A0A2T3B9B0"/>